<evidence type="ECO:0000313" key="2">
    <source>
        <dbReference type="Proteomes" id="UP001321421"/>
    </source>
</evidence>
<name>A0ABM8H788_9MICO</name>
<sequence>MVFGDRTSVMLVETVAVPVPGAGSRNAPNWVSAFMNPSPPVPVLVSHPVADAFVQLL</sequence>
<reference evidence="2" key="1">
    <citation type="journal article" date="2019" name="Int. J. Syst. Evol. Microbiol.">
        <title>The Global Catalogue of Microorganisms (GCM) 10K type strain sequencing project: providing services to taxonomists for standard genome sequencing and annotation.</title>
        <authorList>
            <consortium name="The Broad Institute Genomics Platform"/>
            <consortium name="The Broad Institute Genome Sequencing Center for Infectious Disease"/>
            <person name="Wu L."/>
            <person name="Ma J."/>
        </authorList>
    </citation>
    <scope>NUCLEOTIDE SEQUENCE [LARGE SCALE GENOMIC DNA]</scope>
    <source>
        <strain evidence="2">NBRC 110608</strain>
    </source>
</reference>
<protein>
    <submittedName>
        <fullName evidence="1">Uncharacterized protein</fullName>
    </submittedName>
</protein>
<dbReference type="RefSeq" id="WP_289232144.1">
    <property type="nucleotide sequence ID" value="NZ_AP027735.1"/>
</dbReference>
<dbReference type="Proteomes" id="UP001321421">
    <property type="component" value="Chromosome"/>
</dbReference>
<evidence type="ECO:0000313" key="1">
    <source>
        <dbReference type="EMBL" id="BDZ56697.1"/>
    </source>
</evidence>
<organism evidence="1 2">
    <name type="scientific">Barrientosiimonas endolithica</name>
    <dbReference type="NCBI Taxonomy" id="1535208"/>
    <lineage>
        <taxon>Bacteria</taxon>
        <taxon>Bacillati</taxon>
        <taxon>Actinomycetota</taxon>
        <taxon>Actinomycetes</taxon>
        <taxon>Micrococcales</taxon>
        <taxon>Dermacoccaceae</taxon>
        <taxon>Barrientosiimonas</taxon>
    </lineage>
</organism>
<keyword evidence="2" id="KW-1185">Reference proteome</keyword>
<accession>A0ABM8H788</accession>
<dbReference type="EMBL" id="AP027735">
    <property type="protein sequence ID" value="BDZ56697.1"/>
    <property type="molecule type" value="Genomic_DNA"/>
</dbReference>
<proteinExistence type="predicted"/>
<gene>
    <name evidence="1" type="ORF">GCM10025872_03540</name>
</gene>